<dbReference type="PANTHER" id="PTHR45939:SF2">
    <property type="entry name" value="CARRIER PROTEIN, PUTATIVE (AFU_ORTHOLOGUE AFUA_2G13870)-RELATED"/>
    <property type="match status" value="1"/>
</dbReference>
<feature type="region of interest" description="Disordered" evidence="10">
    <location>
        <begin position="470"/>
        <end position="503"/>
    </location>
</feature>
<evidence type="ECO:0000256" key="5">
    <source>
        <dbReference type="ARBA" id="ARBA00022737"/>
    </source>
</evidence>
<organism evidence="11 12">
    <name type="scientific">Daldinia eschscholtzii</name>
    <dbReference type="NCBI Taxonomy" id="292717"/>
    <lineage>
        <taxon>Eukaryota</taxon>
        <taxon>Fungi</taxon>
        <taxon>Dikarya</taxon>
        <taxon>Ascomycota</taxon>
        <taxon>Pezizomycotina</taxon>
        <taxon>Sordariomycetes</taxon>
        <taxon>Xylariomycetidae</taxon>
        <taxon>Xylariales</taxon>
        <taxon>Hypoxylaceae</taxon>
        <taxon>Daldinia</taxon>
    </lineage>
</organism>
<dbReference type="PROSITE" id="PS50920">
    <property type="entry name" value="SOLCAR"/>
    <property type="match status" value="1"/>
</dbReference>
<dbReference type="GO" id="GO:0015217">
    <property type="term" value="F:ADP transmembrane transporter activity"/>
    <property type="evidence" value="ECO:0007669"/>
    <property type="project" value="TreeGrafter"/>
</dbReference>
<keyword evidence="8 9" id="KW-0472">Membrane</keyword>
<sequence>MPSTRFANYTDAPPPSPIPTAETDDKFLSALHHAVSGSAGTLISTCALYPLSLAITRLQAQGQSHREEARLSSSSSSSRGSDGDITPTGPTAPAAAAATAPGPAREPPPDGGGITEAFSRIWSSGGAPKARYTGLARDAARSALDSFLFFLFYEWFRSVGLGFGAGSSRGRQGRRADRSVLGSGLGICGVLEELAIGVAAGACSKLFSTPIANVATRKQTASLANGDDASVRDIIDGIRKEQGLRGFWSGYTTDLVHTLNPSIAFFLQEFLKKKTASVYRWDNPGAYITFLLAAISKTIATTITYPFQTASTRLQTGDVSSPKSSSSSGGKAAEKPTTEEGTAAFELPKQWKSPRKVSFRENLAPPEQFPGCDRDPTSDALRAIKNFGKSSVFGAALQIARTEGVGALYKGIFGELVKGSLGHGTTMLAKDVVHRMLFKLYFVVAGALAEMRARGAGGKTGGVVRTETRTESMAVETAPGRSPSEARIGARPGTPPPLNHHHRHRDKLRPYLLSDINPNPLLSHLHHADLLPHHHHKNTPPLLLSAYHRQSHTSSSHRPLPRSPQHQLHSLRYRHDSNYDRYRYERLPSPPPTPYPAAGYGHRWSPRNHSGGRSFLADDDDVDDDEDGGASVVANVIESAQRGVKYY</sequence>
<evidence type="ECO:0000256" key="9">
    <source>
        <dbReference type="PROSITE-ProRule" id="PRU00282"/>
    </source>
</evidence>
<feature type="compositionally biased region" description="Low complexity" evidence="10">
    <location>
        <begin position="86"/>
        <end position="103"/>
    </location>
</feature>
<reference evidence="11 12" key="1">
    <citation type="journal article" date="2024" name="Front Chem Biol">
        <title>Unveiling the potential of Daldinia eschscholtzii MFLUCC 19-0629 through bioactivity and bioinformatics studies for enhanced sustainable agriculture production.</title>
        <authorList>
            <person name="Brooks S."/>
            <person name="Weaver J.A."/>
            <person name="Klomchit A."/>
            <person name="Alharthi S.A."/>
            <person name="Onlamun T."/>
            <person name="Nurani R."/>
            <person name="Vong T.K."/>
            <person name="Alberti F."/>
            <person name="Greco C."/>
        </authorList>
    </citation>
    <scope>NUCLEOTIDE SEQUENCE [LARGE SCALE GENOMIC DNA]</scope>
    <source>
        <strain evidence="11">MFLUCC 19-0629</strain>
    </source>
</reference>
<dbReference type="InterPro" id="IPR052217">
    <property type="entry name" value="Mito/Peroxisomal_Carrier"/>
</dbReference>
<feature type="region of interest" description="Disordered" evidence="10">
    <location>
        <begin position="548"/>
        <end position="569"/>
    </location>
</feature>
<keyword evidence="5" id="KW-0677">Repeat</keyword>
<accession>A0AAX6MKQ4</accession>
<feature type="region of interest" description="Disordered" evidence="10">
    <location>
        <begin position="1"/>
        <end position="21"/>
    </location>
</feature>
<feature type="compositionally biased region" description="Low complexity" evidence="10">
    <location>
        <begin position="320"/>
        <end position="331"/>
    </location>
</feature>
<keyword evidence="4 9" id="KW-0812">Transmembrane</keyword>
<dbReference type="InterPro" id="IPR023395">
    <property type="entry name" value="MCP_dom_sf"/>
</dbReference>
<evidence type="ECO:0000256" key="10">
    <source>
        <dbReference type="SAM" id="MobiDB-lite"/>
    </source>
</evidence>
<evidence type="ECO:0000256" key="8">
    <source>
        <dbReference type="ARBA" id="ARBA00023136"/>
    </source>
</evidence>
<dbReference type="Pfam" id="PF00153">
    <property type="entry name" value="Mito_carr"/>
    <property type="match status" value="2"/>
</dbReference>
<keyword evidence="12" id="KW-1185">Reference proteome</keyword>
<protein>
    <recommendedName>
        <fullName evidence="13">Mitochondrial carrier</fullName>
    </recommendedName>
</protein>
<evidence type="ECO:0000256" key="2">
    <source>
        <dbReference type="ARBA" id="ARBA00006375"/>
    </source>
</evidence>
<feature type="region of interest" description="Disordered" evidence="10">
    <location>
        <begin position="585"/>
        <end position="604"/>
    </location>
</feature>
<dbReference type="AlphaFoldDB" id="A0AAX6MKQ4"/>
<feature type="region of interest" description="Disordered" evidence="10">
    <location>
        <begin position="64"/>
        <end position="118"/>
    </location>
</feature>
<feature type="repeat" description="Solcar" evidence="9">
    <location>
        <begin position="188"/>
        <end position="274"/>
    </location>
</feature>
<proteinExistence type="inferred from homology"/>
<dbReference type="SUPFAM" id="SSF103506">
    <property type="entry name" value="Mitochondrial carrier"/>
    <property type="match status" value="1"/>
</dbReference>
<evidence type="ECO:0000313" key="12">
    <source>
        <dbReference type="Proteomes" id="UP001369815"/>
    </source>
</evidence>
<evidence type="ECO:0000256" key="7">
    <source>
        <dbReference type="ARBA" id="ARBA00022989"/>
    </source>
</evidence>
<evidence type="ECO:0000256" key="3">
    <source>
        <dbReference type="ARBA" id="ARBA00022448"/>
    </source>
</evidence>
<evidence type="ECO:0000256" key="1">
    <source>
        <dbReference type="ARBA" id="ARBA00004141"/>
    </source>
</evidence>
<comment type="subcellular location">
    <subcellularLocation>
        <location evidence="1">Membrane</location>
        <topology evidence="1">Multi-pass membrane protein</topology>
    </subcellularLocation>
</comment>
<keyword evidence="3" id="KW-0813">Transport</keyword>
<evidence type="ECO:0000256" key="4">
    <source>
        <dbReference type="ARBA" id="ARBA00022692"/>
    </source>
</evidence>
<comment type="caution">
    <text evidence="11">The sequence shown here is derived from an EMBL/GenBank/DDBJ whole genome shotgun (WGS) entry which is preliminary data.</text>
</comment>
<name>A0AAX6MKQ4_9PEZI</name>
<gene>
    <name evidence="11" type="ORF">Daesc_005284</name>
</gene>
<dbReference type="InterPro" id="IPR018108">
    <property type="entry name" value="MCP_transmembrane"/>
</dbReference>
<dbReference type="EMBL" id="JBANMG010000005">
    <property type="protein sequence ID" value="KAK6952987.1"/>
    <property type="molecule type" value="Genomic_DNA"/>
</dbReference>
<keyword evidence="7" id="KW-1133">Transmembrane helix</keyword>
<evidence type="ECO:0008006" key="13">
    <source>
        <dbReference type="Google" id="ProtNLM"/>
    </source>
</evidence>
<feature type="region of interest" description="Disordered" evidence="10">
    <location>
        <begin position="314"/>
        <end position="346"/>
    </location>
</feature>
<keyword evidence="6" id="KW-0999">Mitochondrion inner membrane</keyword>
<dbReference type="GO" id="GO:0016020">
    <property type="term" value="C:membrane"/>
    <property type="evidence" value="ECO:0007669"/>
    <property type="project" value="UniProtKB-SubCell"/>
</dbReference>
<keyword evidence="6" id="KW-0496">Mitochondrion</keyword>
<dbReference type="PANTHER" id="PTHR45939">
    <property type="entry name" value="PEROXISOMAL MEMBRANE PROTEIN PMP34-RELATED"/>
    <property type="match status" value="1"/>
</dbReference>
<evidence type="ECO:0000256" key="6">
    <source>
        <dbReference type="ARBA" id="ARBA00022792"/>
    </source>
</evidence>
<dbReference type="Gene3D" id="1.50.40.10">
    <property type="entry name" value="Mitochondrial carrier domain"/>
    <property type="match status" value="1"/>
</dbReference>
<dbReference type="Proteomes" id="UP001369815">
    <property type="component" value="Unassembled WGS sequence"/>
</dbReference>
<comment type="similarity">
    <text evidence="2">Belongs to the mitochondrial carrier (TC 2.A.29) family.</text>
</comment>
<evidence type="ECO:0000313" key="11">
    <source>
        <dbReference type="EMBL" id="KAK6952987.1"/>
    </source>
</evidence>